<feature type="non-terminal residue" evidence="17">
    <location>
        <position position="858"/>
    </location>
</feature>
<dbReference type="GO" id="GO:0042973">
    <property type="term" value="F:glucan endo-1,3-beta-D-glucosidase activity"/>
    <property type="evidence" value="ECO:0007669"/>
    <property type="project" value="UniProtKB-EC"/>
</dbReference>
<proteinExistence type="inferred from homology"/>
<evidence type="ECO:0000313" key="17">
    <source>
        <dbReference type="EMBL" id="KAH0551365.1"/>
    </source>
</evidence>
<dbReference type="PANTHER" id="PTHR16631">
    <property type="entry name" value="GLUCAN 1,3-BETA-GLUCOSIDASE"/>
    <property type="match status" value="1"/>
</dbReference>
<dbReference type="InterPro" id="IPR017853">
    <property type="entry name" value="GH"/>
</dbReference>
<evidence type="ECO:0000256" key="16">
    <source>
        <dbReference type="SAM" id="Phobius"/>
    </source>
</evidence>
<accession>A0A9P8IFJ1</accession>
<protein>
    <recommendedName>
        <fullName evidence="4">glucan endo-1,3-beta-D-glucosidase</fullName>
        <ecNumber evidence="4">3.2.1.39</ecNumber>
    </recommendedName>
    <alternativeName>
        <fullName evidence="14">Endo-1,3-beta-glucanase btgC</fullName>
    </alternativeName>
    <alternativeName>
        <fullName evidence="13">Laminarinase btgC</fullName>
    </alternativeName>
</protein>
<comment type="subcellular location">
    <subcellularLocation>
        <location evidence="2">Cell membrane</location>
        <topology evidence="2">Single-pass type II membrane protein</topology>
    </subcellularLocation>
</comment>
<dbReference type="SUPFAM" id="SSF51445">
    <property type="entry name" value="(Trans)glycosidases"/>
    <property type="match status" value="1"/>
</dbReference>
<dbReference type="GO" id="GO:0009277">
    <property type="term" value="C:fungal-type cell wall"/>
    <property type="evidence" value="ECO:0007669"/>
    <property type="project" value="TreeGrafter"/>
</dbReference>
<feature type="compositionally biased region" description="Polar residues" evidence="15">
    <location>
        <begin position="324"/>
        <end position="340"/>
    </location>
</feature>
<keyword evidence="16" id="KW-1133">Transmembrane helix</keyword>
<comment type="function">
    <text evidence="12">Glucanases play a role in cell expansion during growth, in cell-cell fusion during mating, and in spore release during sporulation. This enzyme may be involved in beta-glucan degradation. Active on laminarin and lichenan.</text>
</comment>
<evidence type="ECO:0000256" key="12">
    <source>
        <dbReference type="ARBA" id="ARBA00037649"/>
    </source>
</evidence>
<evidence type="ECO:0000256" key="13">
    <source>
        <dbReference type="ARBA" id="ARBA00042373"/>
    </source>
</evidence>
<feature type="region of interest" description="Disordered" evidence="15">
    <location>
        <begin position="479"/>
        <end position="515"/>
    </location>
</feature>
<dbReference type="GO" id="GO:0071555">
    <property type="term" value="P:cell wall organization"/>
    <property type="evidence" value="ECO:0007669"/>
    <property type="project" value="UniProtKB-KW"/>
</dbReference>
<name>A0A9P8IFJ1_9PEZI</name>
<dbReference type="GO" id="GO:0000272">
    <property type="term" value="P:polysaccharide catabolic process"/>
    <property type="evidence" value="ECO:0007669"/>
    <property type="project" value="UniProtKB-KW"/>
</dbReference>
<dbReference type="PANTHER" id="PTHR16631:SF17">
    <property type="entry name" value="GLUCAN ENDO-1,3-BETA-GLUCOSIDASE BTGC"/>
    <property type="match status" value="1"/>
</dbReference>
<dbReference type="GO" id="GO:0005886">
    <property type="term" value="C:plasma membrane"/>
    <property type="evidence" value="ECO:0007669"/>
    <property type="project" value="UniProtKB-SubCell"/>
</dbReference>
<comment type="similarity">
    <text evidence="3">Belongs to the glycosyl hydrolase 17 family.</text>
</comment>
<dbReference type="EC" id="3.2.1.39" evidence="4"/>
<feature type="region of interest" description="Disordered" evidence="15">
    <location>
        <begin position="444"/>
        <end position="467"/>
    </location>
</feature>
<feature type="compositionally biased region" description="Low complexity" evidence="15">
    <location>
        <begin position="365"/>
        <end position="374"/>
    </location>
</feature>
<gene>
    <name evidence="17" type="ORF">GP486_007420</name>
</gene>
<evidence type="ECO:0000256" key="10">
    <source>
        <dbReference type="ARBA" id="ARBA00023316"/>
    </source>
</evidence>
<keyword evidence="5" id="KW-1003">Cell membrane</keyword>
<dbReference type="AlphaFoldDB" id="A0A9P8IFJ1"/>
<dbReference type="EMBL" id="JAGHQM010002084">
    <property type="protein sequence ID" value="KAH0551365.1"/>
    <property type="molecule type" value="Genomic_DNA"/>
</dbReference>
<keyword evidence="18" id="KW-1185">Reference proteome</keyword>
<keyword evidence="11" id="KW-0624">Polysaccharide degradation</keyword>
<dbReference type="GO" id="GO:0009986">
    <property type="term" value="C:cell surface"/>
    <property type="evidence" value="ECO:0007669"/>
    <property type="project" value="TreeGrafter"/>
</dbReference>
<feature type="region of interest" description="Disordered" evidence="15">
    <location>
        <begin position="311"/>
        <end position="411"/>
    </location>
</feature>
<keyword evidence="7 16" id="KW-0472">Membrane</keyword>
<dbReference type="Proteomes" id="UP000750711">
    <property type="component" value="Unassembled WGS sequence"/>
</dbReference>
<keyword evidence="8" id="KW-0325">Glycoprotein</keyword>
<evidence type="ECO:0000256" key="6">
    <source>
        <dbReference type="ARBA" id="ARBA00022801"/>
    </source>
</evidence>
<dbReference type="InterPro" id="IPR050732">
    <property type="entry name" value="Beta-glucan_modifiers"/>
</dbReference>
<feature type="compositionally biased region" description="Pro residues" evidence="15">
    <location>
        <begin position="208"/>
        <end position="219"/>
    </location>
</feature>
<reference evidence="17" key="1">
    <citation type="submission" date="2021-03" db="EMBL/GenBank/DDBJ databases">
        <title>Comparative genomics and phylogenomic investigation of the class Geoglossomycetes provide insights into ecological specialization and systematics.</title>
        <authorList>
            <person name="Melie T."/>
            <person name="Pirro S."/>
            <person name="Miller A.N."/>
            <person name="Quandt A."/>
        </authorList>
    </citation>
    <scope>NUCLEOTIDE SEQUENCE</scope>
    <source>
        <strain evidence="17">CAQ_001_2017</strain>
    </source>
</reference>
<feature type="region of interest" description="Disordered" evidence="15">
    <location>
        <begin position="559"/>
        <end position="590"/>
    </location>
</feature>
<keyword evidence="9" id="KW-0119">Carbohydrate metabolism</keyword>
<feature type="compositionally biased region" description="Low complexity" evidence="15">
    <location>
        <begin position="341"/>
        <end position="352"/>
    </location>
</feature>
<feature type="region of interest" description="Disordered" evidence="15">
    <location>
        <begin position="1"/>
        <end position="256"/>
    </location>
</feature>
<comment type="catalytic activity">
    <reaction evidence="1">
        <text>Hydrolysis of (1-&gt;3)-beta-D-glucosidic linkages in (1-&gt;3)-beta-D-glucans.</text>
        <dbReference type="EC" id="3.2.1.39"/>
    </reaction>
</comment>
<evidence type="ECO:0000256" key="4">
    <source>
        <dbReference type="ARBA" id="ARBA00012780"/>
    </source>
</evidence>
<evidence type="ECO:0000256" key="15">
    <source>
        <dbReference type="SAM" id="MobiDB-lite"/>
    </source>
</evidence>
<keyword evidence="16" id="KW-0812">Transmembrane</keyword>
<feature type="compositionally biased region" description="Gly residues" evidence="15">
    <location>
        <begin position="382"/>
        <end position="394"/>
    </location>
</feature>
<organism evidence="17 18">
    <name type="scientific">Trichoglossum hirsutum</name>
    <dbReference type="NCBI Taxonomy" id="265104"/>
    <lineage>
        <taxon>Eukaryota</taxon>
        <taxon>Fungi</taxon>
        <taxon>Dikarya</taxon>
        <taxon>Ascomycota</taxon>
        <taxon>Pezizomycotina</taxon>
        <taxon>Geoglossomycetes</taxon>
        <taxon>Geoglossales</taxon>
        <taxon>Geoglossaceae</taxon>
        <taxon>Trichoglossum</taxon>
    </lineage>
</organism>
<feature type="compositionally biased region" description="Basic and acidic residues" evidence="15">
    <location>
        <begin position="65"/>
        <end position="75"/>
    </location>
</feature>
<sequence>MASSGPPRLNHAFSFEDADPQSARRQQQQQQQLQQQQPQQQQHLLYQHQQQQQQQQEGPQQYEAYRYEDPYRDDEYYAPSQDHGLAPYVGSSPARDRSVGQVSPPQSFYHPAAHPASSFGRLQASRRISGSSLSPPPDHHPYDTRDNIDYAAPAGQNFYPEDFDERRNHGLPSQRVEHISRRPVGGGGAAVAYGSPPAATGSSTSGPTPQPLPSGPQLPLPTDSSTSRGAPPPLDREPALPRLIPATPTADDNGRYWGREIGYVPTPAPSSTTPGMDNVGEASAGGGVAGLAMGVAASNQRDSGMQALQAIENGGHAGPPGQEGTPSTMRPNNQRTLLHQGSSSSLPRSLGGMPPGQDPPLLNASDSRSLGSSRSQDRSVVGGAGAGAGAGAGDIGSHYADNPHRWDPRVSQTGFVGGINPDEIANDADDGLTYGNQDHRRSVLSLGRQSTHSSPTGPAGASRGGAASGGGVLGVLGGIVGRNSPGGHPEPSSSAYGLVSASGEPAPYESNNNEKSEWLNQQTTGNKKMKWIVGIIIAILVLAAVGGGIAGGVIGSRKNSSGGSGNGSSGDSNSPGSVVDNGPDLNKNSPEIKRLLNNPNLRKVFPGMDYTPLNAATYPDCLTVPPNQNNVTRDIAVMSQLTDTIRLYGVDCNQTEMIIHSIKALGVNMKLWLGVWQDNNATTNARQLEHMYSIFDEYGADPFVGVIVGNEILFRKDMTEPQLMKIISDVKTNLTAKNIKLPIATADLGDNWDATLAASVDVVMSNVHPFFAGVTADAAAGWSWDFWQTHNVALTAGLTNKPKYIISEIGWPSDGGNDCGVGVTCLDKTSGSVAGIPEMNTFLDSFVCQSLKNSTTYF</sequence>
<keyword evidence="10" id="KW-0961">Cell wall biogenesis/degradation</keyword>
<evidence type="ECO:0000256" key="3">
    <source>
        <dbReference type="ARBA" id="ARBA00008773"/>
    </source>
</evidence>
<evidence type="ECO:0000256" key="2">
    <source>
        <dbReference type="ARBA" id="ARBA00004401"/>
    </source>
</evidence>
<evidence type="ECO:0000256" key="8">
    <source>
        <dbReference type="ARBA" id="ARBA00023180"/>
    </source>
</evidence>
<evidence type="ECO:0000256" key="11">
    <source>
        <dbReference type="ARBA" id="ARBA00023326"/>
    </source>
</evidence>
<evidence type="ECO:0000313" key="18">
    <source>
        <dbReference type="Proteomes" id="UP000750711"/>
    </source>
</evidence>
<feature type="compositionally biased region" description="Basic and acidic residues" evidence="15">
    <location>
        <begin position="137"/>
        <end position="148"/>
    </location>
</feature>
<feature type="transmembrane region" description="Helical" evidence="16">
    <location>
        <begin position="531"/>
        <end position="554"/>
    </location>
</feature>
<feature type="compositionally biased region" description="Low complexity" evidence="15">
    <location>
        <begin position="190"/>
        <end position="207"/>
    </location>
</feature>
<dbReference type="GO" id="GO:0005576">
    <property type="term" value="C:extracellular region"/>
    <property type="evidence" value="ECO:0007669"/>
    <property type="project" value="TreeGrafter"/>
</dbReference>
<evidence type="ECO:0000256" key="1">
    <source>
        <dbReference type="ARBA" id="ARBA00000382"/>
    </source>
</evidence>
<keyword evidence="6" id="KW-0378">Hydrolase</keyword>
<feature type="compositionally biased region" description="Polar residues" evidence="15">
    <location>
        <begin position="447"/>
        <end position="456"/>
    </location>
</feature>
<feature type="compositionally biased region" description="Low complexity" evidence="15">
    <location>
        <begin position="26"/>
        <end position="64"/>
    </location>
</feature>
<evidence type="ECO:0000256" key="5">
    <source>
        <dbReference type="ARBA" id="ARBA00022475"/>
    </source>
</evidence>
<comment type="caution">
    <text evidence="17">The sequence shown here is derived from an EMBL/GenBank/DDBJ whole genome shotgun (WGS) entry which is preliminary data.</text>
</comment>
<evidence type="ECO:0000256" key="7">
    <source>
        <dbReference type="ARBA" id="ARBA00023136"/>
    </source>
</evidence>
<evidence type="ECO:0000256" key="14">
    <source>
        <dbReference type="ARBA" id="ARBA00043078"/>
    </source>
</evidence>
<evidence type="ECO:0000256" key="9">
    <source>
        <dbReference type="ARBA" id="ARBA00023277"/>
    </source>
</evidence>